<comment type="caution">
    <text evidence="1">The sequence shown here is derived from an EMBL/GenBank/DDBJ whole genome shotgun (WGS) entry which is preliminary data.</text>
</comment>
<accession>A0ACB7X729</accession>
<sequence length="111" mass="12330">MEPSAIYRSGRISSYGRLLAIFLGLIAVLSPLYIDRRPEIEPEFGEPLISNISSYLLPLVLLVLILAITLLGFLEQSFTRFDAYWIYRVGGSSTGILIILLVLALVLKCKA</sequence>
<name>A0ACB7X729_9ERIC</name>
<protein>
    <submittedName>
        <fullName evidence="1">Uncharacterized protein</fullName>
    </submittedName>
</protein>
<dbReference type="EMBL" id="CM037156">
    <property type="protein sequence ID" value="KAH7836440.1"/>
    <property type="molecule type" value="Genomic_DNA"/>
</dbReference>
<reference evidence="1 2" key="1">
    <citation type="journal article" date="2021" name="Hortic Res">
        <title>High-quality reference genome and annotation aids understanding of berry development for evergreen blueberry (Vaccinium darrowii).</title>
        <authorList>
            <person name="Yu J."/>
            <person name="Hulse-Kemp A.M."/>
            <person name="Babiker E."/>
            <person name="Staton M."/>
        </authorList>
    </citation>
    <scope>NUCLEOTIDE SEQUENCE [LARGE SCALE GENOMIC DNA]</scope>
    <source>
        <strain evidence="2">cv. NJ 8807/NJ 8810</strain>
        <tissue evidence="1">Young leaf</tissue>
    </source>
</reference>
<proteinExistence type="predicted"/>
<gene>
    <name evidence="1" type="ORF">Vadar_001243</name>
</gene>
<organism evidence="1 2">
    <name type="scientific">Vaccinium darrowii</name>
    <dbReference type="NCBI Taxonomy" id="229202"/>
    <lineage>
        <taxon>Eukaryota</taxon>
        <taxon>Viridiplantae</taxon>
        <taxon>Streptophyta</taxon>
        <taxon>Embryophyta</taxon>
        <taxon>Tracheophyta</taxon>
        <taxon>Spermatophyta</taxon>
        <taxon>Magnoliopsida</taxon>
        <taxon>eudicotyledons</taxon>
        <taxon>Gunneridae</taxon>
        <taxon>Pentapetalae</taxon>
        <taxon>asterids</taxon>
        <taxon>Ericales</taxon>
        <taxon>Ericaceae</taxon>
        <taxon>Vaccinioideae</taxon>
        <taxon>Vaccinieae</taxon>
        <taxon>Vaccinium</taxon>
    </lineage>
</organism>
<dbReference type="Proteomes" id="UP000828048">
    <property type="component" value="Chromosome 6"/>
</dbReference>
<evidence type="ECO:0000313" key="2">
    <source>
        <dbReference type="Proteomes" id="UP000828048"/>
    </source>
</evidence>
<evidence type="ECO:0000313" key="1">
    <source>
        <dbReference type="EMBL" id="KAH7836440.1"/>
    </source>
</evidence>
<keyword evidence="2" id="KW-1185">Reference proteome</keyword>